<organism evidence="1 2">
    <name type="scientific">Paenibacillus oryzisoli</name>
    <dbReference type="NCBI Taxonomy" id="1850517"/>
    <lineage>
        <taxon>Bacteria</taxon>
        <taxon>Bacillati</taxon>
        <taxon>Bacillota</taxon>
        <taxon>Bacilli</taxon>
        <taxon>Bacillales</taxon>
        <taxon>Paenibacillaceae</taxon>
        <taxon>Paenibacillus</taxon>
    </lineage>
</organism>
<dbReference type="OrthoDB" id="2655162at2"/>
<evidence type="ECO:0000313" key="1">
    <source>
        <dbReference type="EMBL" id="OAS19272.1"/>
    </source>
</evidence>
<dbReference type="RefSeq" id="WP_068663670.1">
    <property type="nucleotide sequence ID" value="NZ_LYPB01000058.1"/>
</dbReference>
<accession>A0A198ADL1</accession>
<dbReference type="STRING" id="1850517.A8708_26545"/>
<protein>
    <submittedName>
        <fullName evidence="1">Uncharacterized protein</fullName>
    </submittedName>
</protein>
<gene>
    <name evidence="1" type="ORF">A8708_26545</name>
</gene>
<dbReference type="AlphaFoldDB" id="A0A198ADL1"/>
<keyword evidence="2" id="KW-1185">Reference proteome</keyword>
<evidence type="ECO:0000313" key="2">
    <source>
        <dbReference type="Proteomes" id="UP000078454"/>
    </source>
</evidence>
<reference evidence="1 2" key="1">
    <citation type="submission" date="2016-05" db="EMBL/GenBank/DDBJ databases">
        <title>Paenibacillus sp. 1ZS3-15 nov., isolated from the rhizosphere soil.</title>
        <authorList>
            <person name="Zhang X.X."/>
            <person name="Zhang J."/>
        </authorList>
    </citation>
    <scope>NUCLEOTIDE SEQUENCE [LARGE SCALE GENOMIC DNA]</scope>
    <source>
        <strain evidence="1 2">1ZS3-15</strain>
    </source>
</reference>
<name>A0A198ADL1_9BACL</name>
<proteinExistence type="predicted"/>
<dbReference type="Proteomes" id="UP000078454">
    <property type="component" value="Unassembled WGS sequence"/>
</dbReference>
<comment type="caution">
    <text evidence="1">The sequence shown here is derived from an EMBL/GenBank/DDBJ whole genome shotgun (WGS) entry which is preliminary data.</text>
</comment>
<dbReference type="EMBL" id="LYPB01000058">
    <property type="protein sequence ID" value="OAS19272.1"/>
    <property type="molecule type" value="Genomic_DNA"/>
</dbReference>
<sequence length="68" mass="8089">MEDLIKKLRELHQMMMFTVDETWCIQLFELNVAANDMIDCIYESGSKNLYNELSDALEWAEDRVRQSN</sequence>